<sequence>MPVTDHPPLNVASPDCAKAFYAGLHPRCVRLHHAAGLADLRRVLARHRAAGLITLDLIGHSTRHHHLLRLGATPIDMLNPVVARFFRTLTLPPTIAAVRLLGCETAVSDAGRRTLRLLAHALRIPVYGTLAPLLKSHSNADGFDPAFRHLLVEAAALPTGAGRW</sequence>
<dbReference type="AlphaFoldDB" id="A0A919TQ82"/>
<comment type="caution">
    <text evidence="1">The sequence shown here is derived from an EMBL/GenBank/DDBJ whole genome shotgun (WGS) entry which is preliminary data.</text>
</comment>
<protein>
    <recommendedName>
        <fullName evidence="3">DUF4347 domain-containing protein</fullName>
    </recommendedName>
</protein>
<evidence type="ECO:0000313" key="1">
    <source>
        <dbReference type="EMBL" id="GIF18843.1"/>
    </source>
</evidence>
<gene>
    <name evidence="1" type="ORF">Ate02nite_15730</name>
</gene>
<organism evidence="1 2">
    <name type="scientific">Paractinoplanes tereljensis</name>
    <dbReference type="NCBI Taxonomy" id="571912"/>
    <lineage>
        <taxon>Bacteria</taxon>
        <taxon>Bacillati</taxon>
        <taxon>Actinomycetota</taxon>
        <taxon>Actinomycetes</taxon>
        <taxon>Micromonosporales</taxon>
        <taxon>Micromonosporaceae</taxon>
        <taxon>Paractinoplanes</taxon>
    </lineage>
</organism>
<reference evidence="1" key="1">
    <citation type="submission" date="2021-01" db="EMBL/GenBank/DDBJ databases">
        <title>Whole genome shotgun sequence of Actinoplanes tereljensis NBRC 105297.</title>
        <authorList>
            <person name="Komaki H."/>
            <person name="Tamura T."/>
        </authorList>
    </citation>
    <scope>NUCLEOTIDE SEQUENCE</scope>
    <source>
        <strain evidence="1">NBRC 105297</strain>
    </source>
</reference>
<evidence type="ECO:0000313" key="2">
    <source>
        <dbReference type="Proteomes" id="UP000623608"/>
    </source>
</evidence>
<accession>A0A919TQ82</accession>
<name>A0A919TQ82_9ACTN</name>
<proteinExistence type="predicted"/>
<dbReference type="Proteomes" id="UP000623608">
    <property type="component" value="Unassembled WGS sequence"/>
</dbReference>
<dbReference type="EMBL" id="BOMY01000010">
    <property type="protein sequence ID" value="GIF18843.1"/>
    <property type="molecule type" value="Genomic_DNA"/>
</dbReference>
<evidence type="ECO:0008006" key="3">
    <source>
        <dbReference type="Google" id="ProtNLM"/>
    </source>
</evidence>
<keyword evidence="2" id="KW-1185">Reference proteome</keyword>